<reference evidence="1 2" key="1">
    <citation type="submission" date="2015-01" db="EMBL/GenBank/DDBJ databases">
        <title>Evolution of Trichinella species and genotypes.</title>
        <authorList>
            <person name="Korhonen P.K."/>
            <person name="Edoardo P."/>
            <person name="Giuseppe L.R."/>
            <person name="Gasser R.B."/>
        </authorList>
    </citation>
    <scope>NUCLEOTIDE SEQUENCE [LARGE SCALE GENOMIC DNA]</scope>
    <source>
        <strain evidence="1">ISS470</strain>
    </source>
</reference>
<gene>
    <name evidence="1" type="ORF">T4D_17073</name>
</gene>
<comment type="caution">
    <text evidence="1">The sequence shown here is derived from an EMBL/GenBank/DDBJ whole genome shotgun (WGS) entry which is preliminary data.</text>
</comment>
<evidence type="ECO:0000313" key="2">
    <source>
        <dbReference type="Proteomes" id="UP000054995"/>
    </source>
</evidence>
<evidence type="ECO:0000313" key="1">
    <source>
        <dbReference type="EMBL" id="KRY90920.1"/>
    </source>
</evidence>
<dbReference type="Proteomes" id="UP000054995">
    <property type="component" value="Unassembled WGS sequence"/>
</dbReference>
<name>A0A0V1FXY3_TRIPS</name>
<protein>
    <submittedName>
        <fullName evidence="1">Uncharacterized protein</fullName>
    </submittedName>
</protein>
<accession>A0A0V1FXY3</accession>
<organism evidence="1 2">
    <name type="scientific">Trichinella pseudospiralis</name>
    <name type="common">Parasitic roundworm</name>
    <dbReference type="NCBI Taxonomy" id="6337"/>
    <lineage>
        <taxon>Eukaryota</taxon>
        <taxon>Metazoa</taxon>
        <taxon>Ecdysozoa</taxon>
        <taxon>Nematoda</taxon>
        <taxon>Enoplea</taxon>
        <taxon>Dorylaimia</taxon>
        <taxon>Trichinellida</taxon>
        <taxon>Trichinellidae</taxon>
        <taxon>Trichinella</taxon>
    </lineage>
</organism>
<sequence>MNSALFLMSLLYYFYSTVHLEYLYKWKVFLKCHLKSHAREGKANFQDSYSRLTYLFVWAYNT</sequence>
<proteinExistence type="predicted"/>
<keyword evidence="2" id="KW-1185">Reference proteome</keyword>
<dbReference type="EMBL" id="JYDT01000017">
    <property type="protein sequence ID" value="KRY90920.1"/>
    <property type="molecule type" value="Genomic_DNA"/>
</dbReference>